<name>A0A081ADX5_PHYNI</name>
<feature type="non-terminal residue" evidence="1">
    <location>
        <position position="1"/>
    </location>
</feature>
<accession>A0A081ADX5</accession>
<dbReference type="Proteomes" id="UP000028582">
    <property type="component" value="Unassembled WGS sequence"/>
</dbReference>
<evidence type="ECO:0000313" key="1">
    <source>
        <dbReference type="EMBL" id="ETO77086.1"/>
    </source>
</evidence>
<protein>
    <submittedName>
        <fullName evidence="1">Uncharacterized protein</fullName>
    </submittedName>
</protein>
<proteinExistence type="predicted"/>
<dbReference type="AlphaFoldDB" id="A0A081ADX5"/>
<evidence type="ECO:0000313" key="2">
    <source>
        <dbReference type="Proteomes" id="UP000028582"/>
    </source>
</evidence>
<dbReference type="EMBL" id="ANJA01001468">
    <property type="protein sequence ID" value="ETO77086.1"/>
    <property type="molecule type" value="Genomic_DNA"/>
</dbReference>
<gene>
    <name evidence="1" type="ORF">F444_07679</name>
</gene>
<reference evidence="1 2" key="1">
    <citation type="submission" date="2013-11" db="EMBL/GenBank/DDBJ databases">
        <title>The Genome Sequence of Phytophthora parasitica P1976.</title>
        <authorList>
            <consortium name="The Broad Institute Genomics Platform"/>
            <person name="Russ C."/>
            <person name="Tyler B."/>
            <person name="Panabieres F."/>
            <person name="Shan W."/>
            <person name="Tripathy S."/>
            <person name="Grunwald N."/>
            <person name="Machado M."/>
            <person name="Johnson C.S."/>
            <person name="Walker B."/>
            <person name="Young S."/>
            <person name="Zeng Q."/>
            <person name="Gargeya S."/>
            <person name="Fitzgerald M."/>
            <person name="Haas B."/>
            <person name="Abouelleil A."/>
            <person name="Allen A.W."/>
            <person name="Alvarado L."/>
            <person name="Arachchi H.M."/>
            <person name="Berlin A.M."/>
            <person name="Chapman S.B."/>
            <person name="Gainer-Dewar J."/>
            <person name="Goldberg J."/>
            <person name="Griggs A."/>
            <person name="Gujja S."/>
            <person name="Hansen M."/>
            <person name="Howarth C."/>
            <person name="Imamovic A."/>
            <person name="Ireland A."/>
            <person name="Larimer J."/>
            <person name="McCowan C."/>
            <person name="Murphy C."/>
            <person name="Pearson M."/>
            <person name="Poon T.W."/>
            <person name="Priest M."/>
            <person name="Roberts A."/>
            <person name="Saif S."/>
            <person name="Shea T."/>
            <person name="Sisk P."/>
            <person name="Sykes S."/>
            <person name="Wortman J."/>
            <person name="Nusbaum C."/>
            <person name="Birren B."/>
        </authorList>
    </citation>
    <scope>NUCLEOTIDE SEQUENCE [LARGE SCALE GENOMIC DNA]</scope>
    <source>
        <strain evidence="1 2">P1976</strain>
    </source>
</reference>
<organism evidence="1 2">
    <name type="scientific">Phytophthora nicotianae P1976</name>
    <dbReference type="NCBI Taxonomy" id="1317066"/>
    <lineage>
        <taxon>Eukaryota</taxon>
        <taxon>Sar</taxon>
        <taxon>Stramenopiles</taxon>
        <taxon>Oomycota</taxon>
        <taxon>Peronosporomycetes</taxon>
        <taxon>Peronosporales</taxon>
        <taxon>Peronosporaceae</taxon>
        <taxon>Phytophthora</taxon>
    </lineage>
</organism>
<comment type="caution">
    <text evidence="1">The sequence shown here is derived from an EMBL/GenBank/DDBJ whole genome shotgun (WGS) entry which is preliminary data.</text>
</comment>
<sequence length="48" mass="5512">ELVIAGISRRWNNVVRHGVRPRWTSAKPPGQIHRPKNATWLMLPRAST</sequence>